<organism evidence="1 2">
    <name type="scientific">Xenopus laevis</name>
    <name type="common">African clawed frog</name>
    <dbReference type="NCBI Taxonomy" id="8355"/>
    <lineage>
        <taxon>Eukaryota</taxon>
        <taxon>Metazoa</taxon>
        <taxon>Chordata</taxon>
        <taxon>Craniata</taxon>
        <taxon>Vertebrata</taxon>
        <taxon>Euteleostomi</taxon>
        <taxon>Amphibia</taxon>
        <taxon>Batrachia</taxon>
        <taxon>Anura</taxon>
        <taxon>Pipoidea</taxon>
        <taxon>Pipidae</taxon>
        <taxon>Xenopodinae</taxon>
        <taxon>Xenopus</taxon>
        <taxon>Xenopus</taxon>
    </lineage>
</organism>
<accession>A0A974HGQ6</accession>
<evidence type="ECO:0000313" key="1">
    <source>
        <dbReference type="EMBL" id="OCT76906.1"/>
    </source>
</evidence>
<dbReference type="AlphaFoldDB" id="A0A974HGQ6"/>
<reference evidence="2" key="1">
    <citation type="journal article" date="2016" name="Nature">
        <title>Genome evolution in the allotetraploid frog Xenopus laevis.</title>
        <authorList>
            <person name="Session A.M."/>
            <person name="Uno Y."/>
            <person name="Kwon T."/>
            <person name="Chapman J.A."/>
            <person name="Toyoda A."/>
            <person name="Takahashi S."/>
            <person name="Fukui A."/>
            <person name="Hikosaka A."/>
            <person name="Suzuki A."/>
            <person name="Kondo M."/>
            <person name="van Heeringen S.J."/>
            <person name="Quigley I."/>
            <person name="Heinz S."/>
            <person name="Ogino H."/>
            <person name="Ochi H."/>
            <person name="Hellsten U."/>
            <person name="Lyons J.B."/>
            <person name="Simakov O."/>
            <person name="Putnam N."/>
            <person name="Stites J."/>
            <person name="Kuroki Y."/>
            <person name="Tanaka T."/>
            <person name="Michiue T."/>
            <person name="Watanabe M."/>
            <person name="Bogdanovic O."/>
            <person name="Lister R."/>
            <person name="Georgiou G."/>
            <person name="Paranjpe S.S."/>
            <person name="van Kruijsbergen I."/>
            <person name="Shu S."/>
            <person name="Carlson J."/>
            <person name="Kinoshita T."/>
            <person name="Ohta Y."/>
            <person name="Mawaribuchi S."/>
            <person name="Jenkins J."/>
            <person name="Grimwood J."/>
            <person name="Schmutz J."/>
            <person name="Mitros T."/>
            <person name="Mozaffari S.V."/>
            <person name="Suzuki Y."/>
            <person name="Haramoto Y."/>
            <person name="Yamamoto T.S."/>
            <person name="Takagi C."/>
            <person name="Heald R."/>
            <person name="Miller K."/>
            <person name="Haudenschild C."/>
            <person name="Kitzman J."/>
            <person name="Nakayama T."/>
            <person name="Izutsu Y."/>
            <person name="Robert J."/>
            <person name="Fortriede J."/>
            <person name="Burns K."/>
            <person name="Lotay V."/>
            <person name="Karimi K."/>
            <person name="Yasuoka Y."/>
            <person name="Dichmann D.S."/>
            <person name="Flajnik M.F."/>
            <person name="Houston D.W."/>
            <person name="Shendure J."/>
            <person name="DuPasquier L."/>
            <person name="Vize P.D."/>
            <person name="Zorn A.M."/>
            <person name="Ito M."/>
            <person name="Marcotte E.M."/>
            <person name="Wallingford J.B."/>
            <person name="Ito Y."/>
            <person name="Asashima M."/>
            <person name="Ueno N."/>
            <person name="Matsuda Y."/>
            <person name="Veenstra G.J."/>
            <person name="Fujiyama A."/>
            <person name="Harland R.M."/>
            <person name="Taira M."/>
            <person name="Rokhsar D.S."/>
        </authorList>
    </citation>
    <scope>NUCLEOTIDE SEQUENCE [LARGE SCALE GENOMIC DNA]</scope>
    <source>
        <strain evidence="2">J</strain>
    </source>
</reference>
<proteinExistence type="predicted"/>
<sequence length="196" mass="22338">MERCSNYIRGSFCGPNSVQDTCKCLQSAARALKFLCLFWSQTLLGEYGLDGGRGSNNPIIINKPLFSSWCCHAGSCREKIIHIEYRASSGCWEITQHFIQKGPGPATSMPEYGQDSVTDCHDRRPEQVQELRAARPSLPASLPKWRRPWPPLSHRVLMRYGRGRCVGAAEGASYPVRDWLQYPVRDWLQYVRMTRV</sequence>
<dbReference type="EMBL" id="CM004476">
    <property type="protein sequence ID" value="OCT76906.1"/>
    <property type="molecule type" value="Genomic_DNA"/>
</dbReference>
<gene>
    <name evidence="1" type="ORF">XELAEV_18032110mg</name>
</gene>
<dbReference type="Proteomes" id="UP000694892">
    <property type="component" value="Chromosome 6L"/>
</dbReference>
<evidence type="ECO:0000313" key="2">
    <source>
        <dbReference type="Proteomes" id="UP000694892"/>
    </source>
</evidence>
<name>A0A974HGQ6_XENLA</name>
<protein>
    <submittedName>
        <fullName evidence="1">Uncharacterized protein</fullName>
    </submittedName>
</protein>